<sequence length="401" mass="41878">MNNPARDVLITGIGLVSSLGEGIEAHLDRLGVDSVPQPEIDAEGYAPHFVHPLPAIDWSQQIPKKGDQRQMETWQKLGTYAAGLALGDAGIEEGEETRSKIDMIVAAGGGERDAAVDALVMQRARGLADPQAMVNETLSSELRPTLFLAQLSNLLAGNISIVHKVTGSSRTFMGEEGAGISAIATAAARIAAGQSDICLVGGAFSAERKDLLTNYEMGGYLLTGEWRPVFARTPGHDGFTIGSVGAFLVLESAEHAAARGGAGYARLEHVVGDRGPRDQASLAERFDALLSRSGATDDDLLILSGATGIAALSETERDVLRSRFPDAALRSFGSLLGQSFEAQFSAGIALAAAALARRQGLPPFDGRVENAVGFTPSSALVTTIGHAQGEGVCVLHALDGR</sequence>
<evidence type="ECO:0000259" key="2">
    <source>
        <dbReference type="Pfam" id="PF00109"/>
    </source>
</evidence>
<dbReference type="RefSeq" id="WP_188850384.1">
    <property type="nucleotide sequence ID" value="NZ_BMJJ01000004.1"/>
</dbReference>
<feature type="domain" description="Beta-ketoacyl synthase-like N-terminal" evidence="2">
    <location>
        <begin position="6"/>
        <end position="256"/>
    </location>
</feature>
<dbReference type="PANTHER" id="PTHR11712:SF336">
    <property type="entry name" value="3-OXOACYL-[ACYL-CARRIER-PROTEIN] SYNTHASE, MITOCHONDRIAL"/>
    <property type="match status" value="1"/>
</dbReference>
<dbReference type="EMBL" id="BMJJ01000004">
    <property type="protein sequence ID" value="GGD16531.1"/>
    <property type="molecule type" value="Genomic_DNA"/>
</dbReference>
<accession>A0A917DA31</accession>
<dbReference type="InterPro" id="IPR000794">
    <property type="entry name" value="Beta-ketoacyl_synthase"/>
</dbReference>
<dbReference type="GO" id="GO:0004315">
    <property type="term" value="F:3-oxoacyl-[acyl-carrier-protein] synthase activity"/>
    <property type="evidence" value="ECO:0007669"/>
    <property type="project" value="TreeGrafter"/>
</dbReference>
<dbReference type="Gene3D" id="3.40.47.10">
    <property type="match status" value="1"/>
</dbReference>
<evidence type="ECO:0000256" key="1">
    <source>
        <dbReference type="ARBA" id="ARBA00022679"/>
    </source>
</evidence>
<dbReference type="InterPro" id="IPR016039">
    <property type="entry name" value="Thiolase-like"/>
</dbReference>
<dbReference type="SUPFAM" id="SSF53901">
    <property type="entry name" value="Thiolase-like"/>
    <property type="match status" value="2"/>
</dbReference>
<protein>
    <submittedName>
        <fullName evidence="3">Beta-ketoacyl-ACP synthase II</fullName>
    </submittedName>
</protein>
<keyword evidence="4" id="KW-1185">Reference proteome</keyword>
<reference evidence="3" key="1">
    <citation type="journal article" date="2014" name="Int. J. Syst. Evol. Microbiol.">
        <title>Complete genome sequence of Corynebacterium casei LMG S-19264T (=DSM 44701T), isolated from a smear-ripened cheese.</title>
        <authorList>
            <consortium name="US DOE Joint Genome Institute (JGI-PGF)"/>
            <person name="Walter F."/>
            <person name="Albersmeier A."/>
            <person name="Kalinowski J."/>
            <person name="Ruckert C."/>
        </authorList>
    </citation>
    <scope>NUCLEOTIDE SEQUENCE</scope>
    <source>
        <strain evidence="3">CGMCC 1.15493</strain>
    </source>
</reference>
<dbReference type="Pfam" id="PF00109">
    <property type="entry name" value="ketoacyl-synt"/>
    <property type="match status" value="1"/>
</dbReference>
<evidence type="ECO:0000313" key="3">
    <source>
        <dbReference type="EMBL" id="GGD16531.1"/>
    </source>
</evidence>
<dbReference type="AlphaFoldDB" id="A0A917DA31"/>
<dbReference type="PANTHER" id="PTHR11712">
    <property type="entry name" value="POLYKETIDE SYNTHASE-RELATED"/>
    <property type="match status" value="1"/>
</dbReference>
<dbReference type="InterPro" id="IPR014030">
    <property type="entry name" value="Ketoacyl_synth_N"/>
</dbReference>
<name>A0A917DA31_9HYPH</name>
<keyword evidence="1" id="KW-0808">Transferase</keyword>
<dbReference type="GO" id="GO:0006633">
    <property type="term" value="P:fatty acid biosynthetic process"/>
    <property type="evidence" value="ECO:0007669"/>
    <property type="project" value="TreeGrafter"/>
</dbReference>
<dbReference type="GO" id="GO:0005829">
    <property type="term" value="C:cytosol"/>
    <property type="evidence" value="ECO:0007669"/>
    <property type="project" value="TreeGrafter"/>
</dbReference>
<reference evidence="3" key="2">
    <citation type="submission" date="2020-09" db="EMBL/GenBank/DDBJ databases">
        <authorList>
            <person name="Sun Q."/>
            <person name="Zhou Y."/>
        </authorList>
    </citation>
    <scope>NUCLEOTIDE SEQUENCE</scope>
    <source>
        <strain evidence="3">CGMCC 1.15493</strain>
    </source>
</reference>
<gene>
    <name evidence="3" type="ORF">GCM10011335_19120</name>
</gene>
<organism evidence="3 4">
    <name type="scientific">Aureimonas glaciei</name>
    <dbReference type="NCBI Taxonomy" id="1776957"/>
    <lineage>
        <taxon>Bacteria</taxon>
        <taxon>Pseudomonadati</taxon>
        <taxon>Pseudomonadota</taxon>
        <taxon>Alphaproteobacteria</taxon>
        <taxon>Hyphomicrobiales</taxon>
        <taxon>Aurantimonadaceae</taxon>
        <taxon>Aureimonas</taxon>
    </lineage>
</organism>
<proteinExistence type="predicted"/>
<comment type="caution">
    <text evidence="3">The sequence shown here is derived from an EMBL/GenBank/DDBJ whole genome shotgun (WGS) entry which is preliminary data.</text>
</comment>
<dbReference type="NCBIfam" id="NF005084">
    <property type="entry name" value="PRK06519.1"/>
    <property type="match status" value="1"/>
</dbReference>
<evidence type="ECO:0000313" key="4">
    <source>
        <dbReference type="Proteomes" id="UP000613160"/>
    </source>
</evidence>
<dbReference type="Proteomes" id="UP000613160">
    <property type="component" value="Unassembled WGS sequence"/>
</dbReference>